<name>A0ABQ4Z8V6_9ASTR</name>
<feature type="compositionally biased region" description="Polar residues" evidence="1">
    <location>
        <begin position="291"/>
        <end position="307"/>
    </location>
</feature>
<dbReference type="EMBL" id="BQNB010011042">
    <property type="protein sequence ID" value="GJS85353.1"/>
    <property type="molecule type" value="Genomic_DNA"/>
</dbReference>
<evidence type="ECO:0000313" key="2">
    <source>
        <dbReference type="EMBL" id="GJS85353.1"/>
    </source>
</evidence>
<feature type="compositionally biased region" description="Polar residues" evidence="1">
    <location>
        <begin position="107"/>
        <end position="151"/>
    </location>
</feature>
<reference evidence="2" key="1">
    <citation type="journal article" date="2022" name="Int. J. Mol. Sci.">
        <title>Draft Genome of Tanacetum Coccineum: Genomic Comparison of Closely Related Tanacetum-Family Plants.</title>
        <authorList>
            <person name="Yamashiro T."/>
            <person name="Shiraishi A."/>
            <person name="Nakayama K."/>
            <person name="Satake H."/>
        </authorList>
    </citation>
    <scope>NUCLEOTIDE SEQUENCE</scope>
</reference>
<evidence type="ECO:0000256" key="1">
    <source>
        <dbReference type="SAM" id="MobiDB-lite"/>
    </source>
</evidence>
<organism evidence="2 3">
    <name type="scientific">Tanacetum coccineum</name>
    <dbReference type="NCBI Taxonomy" id="301880"/>
    <lineage>
        <taxon>Eukaryota</taxon>
        <taxon>Viridiplantae</taxon>
        <taxon>Streptophyta</taxon>
        <taxon>Embryophyta</taxon>
        <taxon>Tracheophyta</taxon>
        <taxon>Spermatophyta</taxon>
        <taxon>Magnoliopsida</taxon>
        <taxon>eudicotyledons</taxon>
        <taxon>Gunneridae</taxon>
        <taxon>Pentapetalae</taxon>
        <taxon>asterids</taxon>
        <taxon>campanulids</taxon>
        <taxon>Asterales</taxon>
        <taxon>Asteraceae</taxon>
        <taxon>Asteroideae</taxon>
        <taxon>Anthemideae</taxon>
        <taxon>Anthemidinae</taxon>
        <taxon>Tanacetum</taxon>
    </lineage>
</organism>
<feature type="region of interest" description="Disordered" evidence="1">
    <location>
        <begin position="284"/>
        <end position="310"/>
    </location>
</feature>
<gene>
    <name evidence="2" type="ORF">Tco_0751894</name>
</gene>
<keyword evidence="3" id="KW-1185">Reference proteome</keyword>
<sequence length="322" mass="35739">MNIKFRGGLLGLKRLHGFLEVTAAQVHNGNYAKWFPQDVSIANLRKHIECLKDKNRIEKDATPNKAKEVLVYITATCPSLTKPSKKLVTITPLNKNKKVRFAEPATSLRNTQKQVDSYKTQDSNQPVLPSTGMKNSTSASRSQPSGNTKKNRISLSHLNFDSNTALAKQGLVRRIPDLSYLHVFGALCYPTNDSEDIRKLQPKADIGIFVGPEPQLLTPRIISSELVPNPPFITPYVPPIKKDWDIFFQLIFDKYFNPQSSVVSLVLVAAAPRPADPTGIPSLTIIDQDAPSPSTSQTPQEIQTPVTPSGVEEHFHDMKLHT</sequence>
<reference evidence="2" key="2">
    <citation type="submission" date="2022-01" db="EMBL/GenBank/DDBJ databases">
        <authorList>
            <person name="Yamashiro T."/>
            <person name="Shiraishi A."/>
            <person name="Satake H."/>
            <person name="Nakayama K."/>
        </authorList>
    </citation>
    <scope>NUCLEOTIDE SEQUENCE</scope>
</reference>
<dbReference type="Proteomes" id="UP001151760">
    <property type="component" value="Unassembled WGS sequence"/>
</dbReference>
<proteinExistence type="predicted"/>
<evidence type="ECO:0000313" key="3">
    <source>
        <dbReference type="Proteomes" id="UP001151760"/>
    </source>
</evidence>
<evidence type="ECO:0008006" key="4">
    <source>
        <dbReference type="Google" id="ProtNLM"/>
    </source>
</evidence>
<comment type="caution">
    <text evidence="2">The sequence shown here is derived from an EMBL/GenBank/DDBJ whole genome shotgun (WGS) entry which is preliminary data.</text>
</comment>
<feature type="region of interest" description="Disordered" evidence="1">
    <location>
        <begin position="101"/>
        <end position="151"/>
    </location>
</feature>
<protein>
    <recommendedName>
        <fullName evidence="4">Integrase, catalytic region, zinc finger, CCHC-type, peptidase aspartic, catalytic</fullName>
    </recommendedName>
</protein>
<accession>A0ABQ4Z8V6</accession>